<dbReference type="GO" id="GO:0006438">
    <property type="term" value="P:valyl-tRNA aminoacylation"/>
    <property type="evidence" value="ECO:0007669"/>
    <property type="project" value="InterPro"/>
</dbReference>
<dbReference type="EMBL" id="BART01019150">
    <property type="protein sequence ID" value="GAG82523.1"/>
    <property type="molecule type" value="Genomic_DNA"/>
</dbReference>
<accession>X1BEJ3</accession>
<dbReference type="Pfam" id="PF10458">
    <property type="entry name" value="Val_tRNA-synt_C"/>
    <property type="match status" value="1"/>
</dbReference>
<evidence type="ECO:0000313" key="11">
    <source>
        <dbReference type="EMBL" id="GAG82523.1"/>
    </source>
</evidence>
<reference evidence="11" key="1">
    <citation type="journal article" date="2014" name="Front. Microbiol.">
        <title>High frequency of phylogenetically diverse reductive dehalogenase-homologous genes in deep subseafloor sedimentary metagenomes.</title>
        <authorList>
            <person name="Kawai M."/>
            <person name="Futagami T."/>
            <person name="Toyoda A."/>
            <person name="Takaki Y."/>
            <person name="Nishi S."/>
            <person name="Hori S."/>
            <person name="Arai W."/>
            <person name="Tsubouchi T."/>
            <person name="Morono Y."/>
            <person name="Uchiyama I."/>
            <person name="Ito T."/>
            <person name="Fujiyama A."/>
            <person name="Inagaki F."/>
            <person name="Takami H."/>
        </authorList>
    </citation>
    <scope>NUCLEOTIDE SEQUENCE</scope>
    <source>
        <strain evidence="11">Expedition CK06-06</strain>
    </source>
</reference>
<evidence type="ECO:0000256" key="3">
    <source>
        <dbReference type="ARBA" id="ARBA00022741"/>
    </source>
</evidence>
<dbReference type="InterPro" id="IPR037118">
    <property type="entry name" value="Val-tRNA_synth_C_sf"/>
</dbReference>
<evidence type="ECO:0000256" key="5">
    <source>
        <dbReference type="ARBA" id="ARBA00022917"/>
    </source>
</evidence>
<comment type="catalytic activity">
    <reaction evidence="8">
        <text>tRNA(Val) + L-valine + ATP = L-valyl-tRNA(Val) + AMP + diphosphate</text>
        <dbReference type="Rhea" id="RHEA:10704"/>
        <dbReference type="Rhea" id="RHEA-COMP:9672"/>
        <dbReference type="Rhea" id="RHEA-COMP:9708"/>
        <dbReference type="ChEBI" id="CHEBI:30616"/>
        <dbReference type="ChEBI" id="CHEBI:33019"/>
        <dbReference type="ChEBI" id="CHEBI:57762"/>
        <dbReference type="ChEBI" id="CHEBI:78442"/>
        <dbReference type="ChEBI" id="CHEBI:78537"/>
        <dbReference type="ChEBI" id="CHEBI:456215"/>
        <dbReference type="EC" id="6.1.1.9"/>
    </reaction>
</comment>
<protein>
    <recommendedName>
        <fullName evidence="1">valine--tRNA ligase</fullName>
        <ecNumber evidence="1">6.1.1.9</ecNumber>
    </recommendedName>
    <alternativeName>
        <fullName evidence="7">Valyl-tRNA synthetase</fullName>
    </alternativeName>
</protein>
<proteinExistence type="predicted"/>
<dbReference type="SUPFAM" id="SSF46589">
    <property type="entry name" value="tRNA-binding arm"/>
    <property type="match status" value="1"/>
</dbReference>
<evidence type="ECO:0000256" key="7">
    <source>
        <dbReference type="ARBA" id="ARBA00029936"/>
    </source>
</evidence>
<evidence type="ECO:0000256" key="4">
    <source>
        <dbReference type="ARBA" id="ARBA00022840"/>
    </source>
</evidence>
<gene>
    <name evidence="11" type="ORF">S01H4_35922</name>
</gene>
<organism evidence="11">
    <name type="scientific">marine sediment metagenome</name>
    <dbReference type="NCBI Taxonomy" id="412755"/>
    <lineage>
        <taxon>unclassified sequences</taxon>
        <taxon>metagenomes</taxon>
        <taxon>ecological metagenomes</taxon>
    </lineage>
</organism>
<dbReference type="SUPFAM" id="SSF47323">
    <property type="entry name" value="Anticodon-binding domain of a subclass of class I aminoacyl-tRNA synthetases"/>
    <property type="match status" value="1"/>
</dbReference>
<keyword evidence="5" id="KW-0648">Protein biosynthesis</keyword>
<dbReference type="PANTHER" id="PTHR11946:SF93">
    <property type="entry name" value="VALINE--TRNA LIGASE, CHLOROPLASTIC_MITOCHONDRIAL 2"/>
    <property type="match status" value="1"/>
</dbReference>
<evidence type="ECO:0000256" key="6">
    <source>
        <dbReference type="ARBA" id="ARBA00023146"/>
    </source>
</evidence>
<keyword evidence="2" id="KW-0436">Ligase</keyword>
<keyword evidence="9" id="KW-0175">Coiled coil</keyword>
<dbReference type="GO" id="GO:0005829">
    <property type="term" value="C:cytosol"/>
    <property type="evidence" value="ECO:0007669"/>
    <property type="project" value="TreeGrafter"/>
</dbReference>
<dbReference type="FunFam" id="1.10.287.380:FF:000001">
    <property type="entry name" value="Valine--tRNA ligase"/>
    <property type="match status" value="1"/>
</dbReference>
<comment type="caution">
    <text evidence="11">The sequence shown here is derived from an EMBL/GenBank/DDBJ whole genome shotgun (WGS) entry which is preliminary data.</text>
</comment>
<keyword evidence="3" id="KW-0547">Nucleotide-binding</keyword>
<evidence type="ECO:0000259" key="10">
    <source>
        <dbReference type="Pfam" id="PF10458"/>
    </source>
</evidence>
<dbReference type="AlphaFoldDB" id="X1BEJ3"/>
<dbReference type="InterPro" id="IPR002303">
    <property type="entry name" value="Valyl-tRNA_ligase"/>
</dbReference>
<dbReference type="InterPro" id="IPR009080">
    <property type="entry name" value="tRNAsynth_Ia_anticodon-bd"/>
</dbReference>
<name>X1BEJ3_9ZZZZ</name>
<sequence>ADEKAADPAAERVMESVIEIIHSIRNARAQYKVDSTRWIEAQVYAGELTPAIVPYSPAIQTLARARPVTFLESREEAPPSENVLALVLKEAEVVIPMESMVDLEAERERLEKEIEQSQAEVARLEARLKDKAFLTKAPPSVVDKERDKLAERKDKLERLKQQLTRFQA</sequence>
<dbReference type="GO" id="GO:0004832">
    <property type="term" value="F:valine-tRNA ligase activity"/>
    <property type="evidence" value="ECO:0007669"/>
    <property type="project" value="UniProtKB-EC"/>
</dbReference>
<feature type="coiled-coil region" evidence="9">
    <location>
        <begin position="100"/>
        <end position="166"/>
    </location>
</feature>
<dbReference type="PANTHER" id="PTHR11946">
    <property type="entry name" value="VALYL-TRNA SYNTHETASES"/>
    <property type="match status" value="1"/>
</dbReference>
<keyword evidence="4" id="KW-0067">ATP-binding</keyword>
<evidence type="ECO:0000256" key="9">
    <source>
        <dbReference type="SAM" id="Coils"/>
    </source>
</evidence>
<dbReference type="Gene3D" id="1.10.287.380">
    <property type="entry name" value="Valyl-tRNA synthetase, C-terminal domain"/>
    <property type="match status" value="1"/>
</dbReference>
<feature type="non-terminal residue" evidence="11">
    <location>
        <position position="1"/>
    </location>
</feature>
<dbReference type="InterPro" id="IPR010978">
    <property type="entry name" value="tRNA-bd_arm"/>
</dbReference>
<dbReference type="GO" id="GO:0005524">
    <property type="term" value="F:ATP binding"/>
    <property type="evidence" value="ECO:0007669"/>
    <property type="project" value="UniProtKB-KW"/>
</dbReference>
<evidence type="ECO:0000256" key="8">
    <source>
        <dbReference type="ARBA" id="ARBA00047552"/>
    </source>
</evidence>
<evidence type="ECO:0000256" key="2">
    <source>
        <dbReference type="ARBA" id="ARBA00022598"/>
    </source>
</evidence>
<dbReference type="EC" id="6.1.1.9" evidence="1"/>
<feature type="domain" description="Valyl-tRNA synthetase tRNA-binding arm" evidence="10">
    <location>
        <begin position="102"/>
        <end position="166"/>
    </location>
</feature>
<dbReference type="InterPro" id="IPR019499">
    <property type="entry name" value="Val-tRNA_synth_tRNA-bd"/>
</dbReference>
<keyword evidence="6" id="KW-0030">Aminoacyl-tRNA synthetase</keyword>
<evidence type="ECO:0000256" key="1">
    <source>
        <dbReference type="ARBA" id="ARBA00013169"/>
    </source>
</evidence>